<dbReference type="GO" id="GO:0005768">
    <property type="term" value="C:endosome"/>
    <property type="evidence" value="ECO:0007669"/>
    <property type="project" value="UniProtKB-UniRule"/>
</dbReference>
<dbReference type="InterPro" id="IPR000403">
    <property type="entry name" value="PI3/4_kinase_cat_dom"/>
</dbReference>
<evidence type="ECO:0000313" key="10">
    <source>
        <dbReference type="EMBL" id="PWN99727.1"/>
    </source>
</evidence>
<keyword evidence="3 7" id="KW-0547">Nucleotide-binding</keyword>
<dbReference type="GO" id="GO:0007032">
    <property type="term" value="P:endosome organization"/>
    <property type="evidence" value="ECO:0007669"/>
    <property type="project" value="TreeGrafter"/>
</dbReference>
<gene>
    <name evidence="10" type="ORF">FA09DRAFT_305656</name>
</gene>
<dbReference type="GO" id="GO:0007030">
    <property type="term" value="P:Golgi organization"/>
    <property type="evidence" value="ECO:0007669"/>
    <property type="project" value="TreeGrafter"/>
</dbReference>
<dbReference type="GO" id="GO:0005802">
    <property type="term" value="C:trans-Golgi network"/>
    <property type="evidence" value="ECO:0007669"/>
    <property type="project" value="TreeGrafter"/>
</dbReference>
<dbReference type="STRING" id="58919.A0A316ZD69"/>
<feature type="compositionally biased region" description="Basic residues" evidence="8">
    <location>
        <begin position="1"/>
        <end position="11"/>
    </location>
</feature>
<dbReference type="PANTHER" id="PTHR12865">
    <property type="entry name" value="PHOSPHATIDYLINOSITOL 4-KINASE TYPE-II"/>
    <property type="match status" value="1"/>
</dbReference>
<comment type="subcellular location">
    <subcellularLocation>
        <location evidence="7">Cell membrane</location>
        <topology evidence="7">Peripheral membrane protein</topology>
    </subcellularLocation>
    <subcellularLocation>
        <location evidence="7">Vacuole membrane</location>
        <topology evidence="7">Peripheral membrane protein</topology>
    </subcellularLocation>
</comment>
<dbReference type="GO" id="GO:0000329">
    <property type="term" value="C:fungal-type vacuole membrane"/>
    <property type="evidence" value="ECO:0007669"/>
    <property type="project" value="TreeGrafter"/>
</dbReference>
<dbReference type="GO" id="GO:0046854">
    <property type="term" value="P:phosphatidylinositol phosphate biosynthetic process"/>
    <property type="evidence" value="ECO:0007669"/>
    <property type="project" value="UniProtKB-UniRule"/>
</dbReference>
<evidence type="ECO:0000256" key="6">
    <source>
        <dbReference type="ARBA" id="ARBA00023136"/>
    </source>
</evidence>
<evidence type="ECO:0000313" key="11">
    <source>
        <dbReference type="Proteomes" id="UP000245946"/>
    </source>
</evidence>
<accession>A0A316ZD69</accession>
<keyword evidence="1 7" id="KW-1003">Cell membrane</keyword>
<evidence type="ECO:0000256" key="8">
    <source>
        <dbReference type="SAM" id="MobiDB-lite"/>
    </source>
</evidence>
<dbReference type="GeneID" id="37268053"/>
<keyword evidence="2 7" id="KW-0808">Transferase</keyword>
<dbReference type="GO" id="GO:0004430">
    <property type="term" value="F:1-phosphatidylinositol 4-kinase activity"/>
    <property type="evidence" value="ECO:0007669"/>
    <property type="project" value="UniProtKB-UniRule"/>
</dbReference>
<feature type="region of interest" description="Disordered" evidence="8">
    <location>
        <begin position="1"/>
        <end position="64"/>
    </location>
</feature>
<dbReference type="PANTHER" id="PTHR12865:SF1">
    <property type="entry name" value="PHOSPHATIDYLINOSITOL 4-KINASE TYPE 2"/>
    <property type="match status" value="1"/>
</dbReference>
<dbReference type="OrthoDB" id="3349449at2759"/>
<feature type="compositionally biased region" description="Low complexity" evidence="8">
    <location>
        <begin position="580"/>
        <end position="598"/>
    </location>
</feature>
<dbReference type="PROSITE" id="PS50290">
    <property type="entry name" value="PI3_4_KINASE_3"/>
    <property type="match status" value="1"/>
</dbReference>
<feature type="compositionally biased region" description="Low complexity" evidence="8">
    <location>
        <begin position="608"/>
        <end position="623"/>
    </location>
</feature>
<comment type="similarity">
    <text evidence="7">Belongs to the PI3/PI4-kinase family.</text>
</comment>
<feature type="region of interest" description="Disordered" evidence="8">
    <location>
        <begin position="734"/>
        <end position="761"/>
    </location>
</feature>
<dbReference type="GO" id="GO:0005886">
    <property type="term" value="C:plasma membrane"/>
    <property type="evidence" value="ECO:0007669"/>
    <property type="project" value="UniProtKB-SubCell"/>
</dbReference>
<feature type="compositionally biased region" description="Low complexity" evidence="8">
    <location>
        <begin position="48"/>
        <end position="62"/>
    </location>
</feature>
<evidence type="ECO:0000256" key="3">
    <source>
        <dbReference type="ARBA" id="ARBA00022741"/>
    </source>
</evidence>
<dbReference type="InterPro" id="IPR039756">
    <property type="entry name" value="Lsb6/PI4K2"/>
</dbReference>
<reference evidence="10 11" key="1">
    <citation type="journal article" date="2018" name="Mol. Biol. Evol.">
        <title>Broad Genomic Sampling Reveals a Smut Pathogenic Ancestry of the Fungal Clade Ustilaginomycotina.</title>
        <authorList>
            <person name="Kijpornyongpan T."/>
            <person name="Mondo S.J."/>
            <person name="Barry K."/>
            <person name="Sandor L."/>
            <person name="Lee J."/>
            <person name="Lipzen A."/>
            <person name="Pangilinan J."/>
            <person name="LaButti K."/>
            <person name="Hainaut M."/>
            <person name="Henrissat B."/>
            <person name="Grigoriev I.V."/>
            <person name="Spatafora J.W."/>
            <person name="Aime M.C."/>
        </authorList>
    </citation>
    <scope>NUCLEOTIDE SEQUENCE [LARGE SCALE GENOMIC DNA]</scope>
    <source>
        <strain evidence="10 11">MCA 4186</strain>
    </source>
</reference>
<dbReference type="EC" id="2.7.1.67" evidence="7"/>
<evidence type="ECO:0000256" key="7">
    <source>
        <dbReference type="RuleBase" id="RU367084"/>
    </source>
</evidence>
<feature type="domain" description="PI3K/PI4K catalytic" evidence="9">
    <location>
        <begin position="138"/>
        <end position="548"/>
    </location>
</feature>
<dbReference type="AlphaFoldDB" id="A0A316ZD69"/>
<keyword evidence="11" id="KW-1185">Reference proteome</keyword>
<name>A0A316ZD69_9BASI</name>
<keyword evidence="4 7" id="KW-0418">Kinase</keyword>
<feature type="compositionally biased region" description="Polar residues" evidence="8">
    <location>
        <begin position="350"/>
        <end position="360"/>
    </location>
</feature>
<sequence length="813" mass="88907">MSTRSRARGHAPRQASEPCISTSALGEGETERTPLLAASTSASHPGLTASSSATSTAANSANDLEARWSRWKSKVARFAQGKRRAREDEEQLEPRLLVSVFDGAGADEAQQEEQGEDGISEKELWHQVSQVRAAIAQGLYPKMITTGSSGSYFARARIAVPRHGSSSKTDAVVTTLAVFKPKDEEPYGNLNPKRLFLRRYFSWAMGRPCLIPNFSAYSEVGASYLDARLALHLVPRTELVSLASPSFHYDYKDRMAHERQGKELPEKLGSWQTFLPGYTNASDFLRAHPWPSRPRALLERDLVAEARAHRKSRKKQGKRVRTCLVGAKHLLLCRQGWQPDEEEEEEERQQQVLPTISEAPTTAPPMQQPGCVEVAGARDVVASFQWNSENMQSFRLELEKLVCLDYLQRNTDRGLDNFMLRPYIDEATGESRVALGAIDNSLAFPHKHPVGIRSYPMGWLYLPVDLIGHPFAPATRTRLIPLLADPKWWSETIEGLRAIFSRDEMFDVKLFERQMNVMRGQGWNLLQALRNPAEGPLELCARQKHVVKQEVLRLSEAELARRSGTLYQLRPDGRPIPMHPAATQPQQPGAGGAPTTAAKAVPLDVKPRPSASGSSSPAGAHPRSLPETMEGVTAAWHSALGQDGAFGSGKQTPAYEGTLGIDVVAQADKVARKARRPSLRKTLTGAVTPSFERTLSSSSIPEEGSVRALKRIPDNEPQSLDAVVLEAALEEDPMASSTPALPSTGGARAARRARSRGMSVSGWSITSERVGAAGAPAPPSEEAGAEEVKVKVVVERLEADDGIAWQAWLGLGA</sequence>
<comment type="cofactor">
    <cofactor evidence="7">
        <name>Mg(2+)</name>
        <dbReference type="ChEBI" id="CHEBI:18420"/>
    </cofactor>
    <cofactor evidence="7">
        <name>Mn(2+)</name>
        <dbReference type="ChEBI" id="CHEBI:29035"/>
    </cofactor>
</comment>
<feature type="region of interest" description="Disordered" evidence="8">
    <location>
        <begin position="568"/>
        <end position="625"/>
    </location>
</feature>
<evidence type="ECO:0000256" key="4">
    <source>
        <dbReference type="ARBA" id="ARBA00022777"/>
    </source>
</evidence>
<evidence type="ECO:0000256" key="1">
    <source>
        <dbReference type="ARBA" id="ARBA00022475"/>
    </source>
</evidence>
<evidence type="ECO:0000259" key="9">
    <source>
        <dbReference type="PROSITE" id="PS50290"/>
    </source>
</evidence>
<evidence type="ECO:0000256" key="2">
    <source>
        <dbReference type="ARBA" id="ARBA00022679"/>
    </source>
</evidence>
<keyword evidence="5 7" id="KW-0067">ATP-binding</keyword>
<evidence type="ECO:0000256" key="5">
    <source>
        <dbReference type="ARBA" id="ARBA00022840"/>
    </source>
</evidence>
<dbReference type="Proteomes" id="UP000245946">
    <property type="component" value="Unassembled WGS sequence"/>
</dbReference>
<dbReference type="EMBL" id="KZ819287">
    <property type="protein sequence ID" value="PWN99727.1"/>
    <property type="molecule type" value="Genomic_DNA"/>
</dbReference>
<proteinExistence type="inferred from homology"/>
<dbReference type="GO" id="GO:0005524">
    <property type="term" value="F:ATP binding"/>
    <property type="evidence" value="ECO:0007669"/>
    <property type="project" value="UniProtKB-UniRule"/>
</dbReference>
<dbReference type="RefSeq" id="XP_025600006.1">
    <property type="nucleotide sequence ID" value="XM_025740507.1"/>
</dbReference>
<keyword evidence="6" id="KW-0472">Membrane</keyword>
<dbReference type="Pfam" id="PF00454">
    <property type="entry name" value="PI3_PI4_kinase"/>
    <property type="match status" value="2"/>
</dbReference>
<protein>
    <recommendedName>
        <fullName evidence="7">Phosphatidylinositol 4-kinase</fullName>
        <ecNumber evidence="7">2.7.1.67</ecNumber>
    </recommendedName>
</protein>
<feature type="region of interest" description="Disordered" evidence="8">
    <location>
        <begin position="338"/>
        <end position="367"/>
    </location>
</feature>
<organism evidence="10 11">
    <name type="scientific">Tilletiopsis washingtonensis</name>
    <dbReference type="NCBI Taxonomy" id="58919"/>
    <lineage>
        <taxon>Eukaryota</taxon>
        <taxon>Fungi</taxon>
        <taxon>Dikarya</taxon>
        <taxon>Basidiomycota</taxon>
        <taxon>Ustilaginomycotina</taxon>
        <taxon>Exobasidiomycetes</taxon>
        <taxon>Entylomatales</taxon>
        <taxon>Entylomatales incertae sedis</taxon>
        <taxon>Tilletiopsis</taxon>
    </lineage>
</organism>
<comment type="catalytic activity">
    <reaction evidence="7">
        <text>a 1,2-diacyl-sn-glycero-3-phospho-(1D-myo-inositol) + ATP = a 1,2-diacyl-sn-glycero-3-phospho-(1D-myo-inositol 4-phosphate) + ADP + H(+)</text>
        <dbReference type="Rhea" id="RHEA:19877"/>
        <dbReference type="ChEBI" id="CHEBI:15378"/>
        <dbReference type="ChEBI" id="CHEBI:30616"/>
        <dbReference type="ChEBI" id="CHEBI:57880"/>
        <dbReference type="ChEBI" id="CHEBI:58178"/>
        <dbReference type="ChEBI" id="CHEBI:456216"/>
        <dbReference type="EC" id="2.7.1.67"/>
    </reaction>
</comment>